<dbReference type="PANTHER" id="PTHR43309:SF3">
    <property type="entry name" value="5-OXOPROLINASE SUBUNIT C"/>
    <property type="match status" value="1"/>
</dbReference>
<dbReference type="InterPro" id="IPR052708">
    <property type="entry name" value="PxpC"/>
</dbReference>
<keyword evidence="2" id="KW-0378">Hydrolase</keyword>
<dbReference type="InterPro" id="IPR003833">
    <property type="entry name" value="CT_C_D"/>
</dbReference>
<dbReference type="Proteomes" id="UP000582646">
    <property type="component" value="Unassembled WGS sequence"/>
</dbReference>
<feature type="domain" description="Carboxyltransferase" evidence="5">
    <location>
        <begin position="248"/>
        <end position="510"/>
    </location>
</feature>
<dbReference type="Gene3D" id="3.30.1360.40">
    <property type="match status" value="1"/>
</dbReference>
<evidence type="ECO:0000259" key="5">
    <source>
        <dbReference type="SMART" id="SM00797"/>
    </source>
</evidence>
<keyword evidence="6" id="KW-0808">Transferase</keyword>
<evidence type="ECO:0000313" key="7">
    <source>
        <dbReference type="Proteomes" id="UP000582646"/>
    </source>
</evidence>
<dbReference type="EMBL" id="JAAXOQ010000011">
    <property type="protein sequence ID" value="NKY18801.1"/>
    <property type="molecule type" value="Genomic_DNA"/>
</dbReference>
<evidence type="ECO:0000256" key="1">
    <source>
        <dbReference type="ARBA" id="ARBA00022741"/>
    </source>
</evidence>
<dbReference type="AlphaFoldDB" id="A0A846X115"/>
<evidence type="ECO:0000313" key="6">
    <source>
        <dbReference type="EMBL" id="NKY18801.1"/>
    </source>
</evidence>
<dbReference type="InterPro" id="IPR029000">
    <property type="entry name" value="Cyclophilin-like_dom_sf"/>
</dbReference>
<dbReference type="SMART" id="SM00797">
    <property type="entry name" value="AHS2"/>
    <property type="match status" value="1"/>
</dbReference>
<keyword evidence="7" id="KW-1185">Reference proteome</keyword>
<dbReference type="SMART" id="SM00796">
    <property type="entry name" value="AHS1"/>
    <property type="match status" value="1"/>
</dbReference>
<organism evidence="6 7">
    <name type="scientific">Tsukamurella spumae</name>
    <dbReference type="NCBI Taxonomy" id="44753"/>
    <lineage>
        <taxon>Bacteria</taxon>
        <taxon>Bacillati</taxon>
        <taxon>Actinomycetota</taxon>
        <taxon>Actinomycetes</taxon>
        <taxon>Mycobacteriales</taxon>
        <taxon>Tsukamurellaceae</taxon>
        <taxon>Tsukamurella</taxon>
    </lineage>
</organism>
<evidence type="ECO:0000256" key="2">
    <source>
        <dbReference type="ARBA" id="ARBA00022801"/>
    </source>
</evidence>
<evidence type="ECO:0000256" key="3">
    <source>
        <dbReference type="ARBA" id="ARBA00022840"/>
    </source>
</evidence>
<dbReference type="InterPro" id="IPR003778">
    <property type="entry name" value="CT_A_B"/>
</dbReference>
<dbReference type="SUPFAM" id="SSF160467">
    <property type="entry name" value="PH0987 N-terminal domain-like"/>
    <property type="match status" value="1"/>
</dbReference>
<accession>A0A846X115</accession>
<gene>
    <name evidence="6" type="ORF">HF999_10515</name>
</gene>
<feature type="domain" description="Carboxyltransferase" evidence="4">
    <location>
        <begin position="5"/>
        <end position="193"/>
    </location>
</feature>
<evidence type="ECO:0000259" key="4">
    <source>
        <dbReference type="SMART" id="SM00796"/>
    </source>
</evidence>
<dbReference type="PANTHER" id="PTHR43309">
    <property type="entry name" value="5-OXOPROLINASE SUBUNIT C"/>
    <property type="match status" value="1"/>
</dbReference>
<dbReference type="Pfam" id="PF02626">
    <property type="entry name" value="CT_A_B"/>
    <property type="match status" value="1"/>
</dbReference>
<keyword evidence="1" id="KW-0547">Nucleotide-binding</keyword>
<protein>
    <submittedName>
        <fullName evidence="6">Carboxyltransferase domain-containing protein</fullName>
    </submittedName>
</protein>
<comment type="caution">
    <text evidence="6">The sequence shown here is derived from an EMBL/GenBank/DDBJ whole genome shotgun (WGS) entry which is preliminary data.</text>
</comment>
<dbReference type="GO" id="GO:0016740">
    <property type="term" value="F:transferase activity"/>
    <property type="evidence" value="ECO:0007669"/>
    <property type="project" value="UniProtKB-KW"/>
</dbReference>
<dbReference type="GO" id="GO:0005524">
    <property type="term" value="F:ATP binding"/>
    <property type="evidence" value="ECO:0007669"/>
    <property type="project" value="UniProtKB-KW"/>
</dbReference>
<reference evidence="6 7" key="1">
    <citation type="submission" date="2020-04" db="EMBL/GenBank/DDBJ databases">
        <title>MicrobeNet Type strains.</title>
        <authorList>
            <person name="Nicholson A.C."/>
        </authorList>
    </citation>
    <scope>NUCLEOTIDE SEQUENCE [LARGE SCALE GENOMIC DNA]</scope>
    <source>
        <strain evidence="6 7">DSM 44113</strain>
    </source>
</reference>
<dbReference type="RefSeq" id="WP_168545819.1">
    <property type="nucleotide sequence ID" value="NZ_BAAAKS010000009.1"/>
</dbReference>
<dbReference type="SUPFAM" id="SSF50891">
    <property type="entry name" value="Cyclophilin-like"/>
    <property type="match status" value="2"/>
</dbReference>
<name>A0A846X115_9ACTN</name>
<dbReference type="Pfam" id="PF02682">
    <property type="entry name" value="CT_C_D"/>
    <property type="match status" value="1"/>
</dbReference>
<keyword evidence="3" id="KW-0067">ATP-binding</keyword>
<dbReference type="GO" id="GO:0016787">
    <property type="term" value="F:hydrolase activity"/>
    <property type="evidence" value="ECO:0007669"/>
    <property type="project" value="UniProtKB-KW"/>
</dbReference>
<dbReference type="Gene3D" id="2.40.100.10">
    <property type="entry name" value="Cyclophilin-like"/>
    <property type="match status" value="2"/>
</dbReference>
<sequence>MERQVDVRRLGERAVRVRVDPTVVEALRARLVAESLPGQRELIPGGASVTVVFDGPRSAADGARALRAMSVPEAVGSDGRLVEIGVVYDGEDLREVAQQLGTDEAGVVRIHTERDWRVGFLGFAPGFAYLRSVEPWPTVARRSVPRVRVPAGTVAVAAEYSAVYPRVSPGGWQLIGRTDAELWSLDRDPAALLVPGTRVRFVAVRERVLAPVPAGPPVELPRSGRGIVVRNPGLQSLVEDLGRPGLSALGVTRSGAADRGALRQANRLVGNPAGAAGIENAGGGVELVAAGNQVLAVTGADADLTIETPQGRWRTVERGEPFALDDGDRLEIGPTVAGMRLVIAVRGGIATPEVLGSRSTDTLSRLGPPALAAGDVVPVGAPSGVVGAPEVLPAVPAGSDPTVLDVVPGPDVDLFPDGAWRQLLDTVWSVTPNSDRVGLRLTGPPIDRAAGEVQSQALVPGAVQVPPSGEPVVFGVDHPTTGGYPVIAVVAEHHLDRLAQVPLGAEVRLR</sequence>
<proteinExistence type="predicted"/>